<dbReference type="InterPro" id="IPR012340">
    <property type="entry name" value="NA-bd_OB-fold"/>
</dbReference>
<dbReference type="SMART" id="SM00382">
    <property type="entry name" value="AAA"/>
    <property type="match status" value="1"/>
</dbReference>
<comment type="subcellular location">
    <subcellularLocation>
        <location evidence="1">Cell inner membrane</location>
        <topology evidence="1">Peripheral membrane protein</topology>
    </subcellularLocation>
</comment>
<dbReference type="Gene3D" id="2.40.50.100">
    <property type="match status" value="1"/>
</dbReference>
<gene>
    <name evidence="8" type="primary">ugpC</name>
    <name evidence="8" type="ORF">LRX75_01515</name>
</gene>
<dbReference type="InterPro" id="IPR008995">
    <property type="entry name" value="Mo/tungstate-bd_C_term_dom"/>
</dbReference>
<proteinExistence type="inferred from homology"/>
<dbReference type="PROSITE" id="PS00211">
    <property type="entry name" value="ABC_TRANSPORTER_1"/>
    <property type="match status" value="1"/>
</dbReference>
<dbReference type="NCBIfam" id="NF008653">
    <property type="entry name" value="PRK11650.1"/>
    <property type="match status" value="1"/>
</dbReference>
<dbReference type="Gene3D" id="3.40.50.300">
    <property type="entry name" value="P-loop containing nucleotide triphosphate hydrolases"/>
    <property type="match status" value="1"/>
</dbReference>
<dbReference type="SUPFAM" id="SSF52540">
    <property type="entry name" value="P-loop containing nucleoside triphosphate hydrolases"/>
    <property type="match status" value="1"/>
</dbReference>
<keyword evidence="4" id="KW-0997">Cell inner membrane</keyword>
<dbReference type="GO" id="GO:0008643">
    <property type="term" value="P:carbohydrate transport"/>
    <property type="evidence" value="ECO:0007669"/>
    <property type="project" value="InterPro"/>
</dbReference>
<dbReference type="Pfam" id="PF00005">
    <property type="entry name" value="ABC_tran"/>
    <property type="match status" value="1"/>
</dbReference>
<dbReference type="SUPFAM" id="SSF50331">
    <property type="entry name" value="MOP-like"/>
    <property type="match status" value="1"/>
</dbReference>
<evidence type="ECO:0000256" key="2">
    <source>
        <dbReference type="ARBA" id="ARBA00005417"/>
    </source>
</evidence>
<reference evidence="8" key="1">
    <citation type="submission" date="2021-12" db="EMBL/GenBank/DDBJ databases">
        <authorList>
            <person name="Li Y."/>
        </authorList>
    </citation>
    <scope>NUCLEOTIDE SEQUENCE</scope>
    <source>
        <strain evidence="8">DKSPLA3</strain>
    </source>
</reference>
<dbReference type="GO" id="GO:0055052">
    <property type="term" value="C:ATP-binding cassette (ABC) transporter complex, substrate-binding subunit-containing"/>
    <property type="evidence" value="ECO:0007669"/>
    <property type="project" value="TreeGrafter"/>
</dbReference>
<evidence type="ECO:0000256" key="4">
    <source>
        <dbReference type="ARBA" id="ARBA00022519"/>
    </source>
</evidence>
<evidence type="ECO:0000256" key="1">
    <source>
        <dbReference type="ARBA" id="ARBA00004417"/>
    </source>
</evidence>
<evidence type="ECO:0000259" key="7">
    <source>
        <dbReference type="PROSITE" id="PS50893"/>
    </source>
</evidence>
<keyword evidence="9" id="KW-1185">Reference proteome</keyword>
<evidence type="ECO:0000313" key="9">
    <source>
        <dbReference type="Proteomes" id="UP001139089"/>
    </source>
</evidence>
<dbReference type="InterPro" id="IPR003439">
    <property type="entry name" value="ABC_transporter-like_ATP-bd"/>
</dbReference>
<dbReference type="InterPro" id="IPR017871">
    <property type="entry name" value="ABC_transporter-like_CS"/>
</dbReference>
<dbReference type="Proteomes" id="UP001139089">
    <property type="component" value="Unassembled WGS sequence"/>
</dbReference>
<keyword evidence="5" id="KW-0547">Nucleotide-binding</keyword>
<dbReference type="InterPro" id="IPR040582">
    <property type="entry name" value="OB_MalK-like"/>
</dbReference>
<dbReference type="InterPro" id="IPR003593">
    <property type="entry name" value="AAA+_ATPase"/>
</dbReference>
<organism evidence="8 9">
    <name type="scientific">Rhizobium quercicola</name>
    <dbReference type="NCBI Taxonomy" id="2901226"/>
    <lineage>
        <taxon>Bacteria</taxon>
        <taxon>Pseudomonadati</taxon>
        <taxon>Pseudomonadota</taxon>
        <taxon>Alphaproteobacteria</taxon>
        <taxon>Hyphomicrobiales</taxon>
        <taxon>Rhizobiaceae</taxon>
        <taxon>Rhizobium/Agrobacterium group</taxon>
        <taxon>Rhizobium</taxon>
    </lineage>
</organism>
<dbReference type="GO" id="GO:0140359">
    <property type="term" value="F:ABC-type transporter activity"/>
    <property type="evidence" value="ECO:0007669"/>
    <property type="project" value="InterPro"/>
</dbReference>
<comment type="caution">
    <text evidence="8">The sequence shown here is derived from an EMBL/GenBank/DDBJ whole genome shotgun (WGS) entry which is preliminary data.</text>
</comment>
<dbReference type="GO" id="GO:0005524">
    <property type="term" value="F:ATP binding"/>
    <property type="evidence" value="ECO:0007669"/>
    <property type="project" value="UniProtKB-KW"/>
</dbReference>
<dbReference type="InterPro" id="IPR015855">
    <property type="entry name" value="ABC_transpr_MalK-like"/>
</dbReference>
<evidence type="ECO:0000256" key="5">
    <source>
        <dbReference type="ARBA" id="ARBA00022741"/>
    </source>
</evidence>
<accession>A0A9X1NM94</accession>
<protein>
    <submittedName>
        <fullName evidence="8">Sn-glycerol-3-phosphate ABC transporter ATP-binding protein UgpC</fullName>
    </submittedName>
</protein>
<dbReference type="Pfam" id="PF17912">
    <property type="entry name" value="OB_MalK"/>
    <property type="match status" value="1"/>
</dbReference>
<dbReference type="AlphaFoldDB" id="A0A9X1NM94"/>
<feature type="domain" description="ABC transporter" evidence="7">
    <location>
        <begin position="4"/>
        <end position="234"/>
    </location>
</feature>
<dbReference type="FunFam" id="3.40.50.300:FF:000042">
    <property type="entry name" value="Maltose/maltodextrin ABC transporter, ATP-binding protein"/>
    <property type="match status" value="1"/>
</dbReference>
<dbReference type="InterPro" id="IPR047641">
    <property type="entry name" value="ABC_transpr_MalK/UgpC-like"/>
</dbReference>
<dbReference type="Gene3D" id="2.40.50.140">
    <property type="entry name" value="Nucleic acid-binding proteins"/>
    <property type="match status" value="1"/>
</dbReference>
<dbReference type="PANTHER" id="PTHR43875:SF1">
    <property type="entry name" value="OSMOPROTECTIVE COMPOUNDS UPTAKE ATP-BINDING PROTEIN GGTA"/>
    <property type="match status" value="1"/>
</dbReference>
<dbReference type="CDD" id="cd03301">
    <property type="entry name" value="ABC_MalK_N"/>
    <property type="match status" value="1"/>
</dbReference>
<evidence type="ECO:0000256" key="3">
    <source>
        <dbReference type="ARBA" id="ARBA00022448"/>
    </source>
</evidence>
<dbReference type="PANTHER" id="PTHR43875">
    <property type="entry name" value="MALTODEXTRIN IMPORT ATP-BINDING PROTEIN MSMX"/>
    <property type="match status" value="1"/>
</dbReference>
<dbReference type="PROSITE" id="PS50893">
    <property type="entry name" value="ABC_TRANSPORTER_2"/>
    <property type="match status" value="1"/>
</dbReference>
<dbReference type="RefSeq" id="WP_231811439.1">
    <property type="nucleotide sequence ID" value="NZ_JAJOZR010000001.1"/>
</dbReference>
<keyword evidence="6 8" id="KW-0067">ATP-binding</keyword>
<sequence>MASIEMRDIVKTYGDHPVLHGVDLSIADGEFIVLVGPSGCGKSTLLRMIAGLESISSGTMSIDGREVNDLKPKDRDIAMVFQSYALYPHMTVADNMSYSLRLRRTAKEKIAAAVAAASAKLGLDPFLARRPKALSGGQRQRVAMGRAIVRQPKAFLFDEPLSNLDARLREQMRAEIKRMHAEFGATSVYVTHDQIEAMTLASRIVAMNAGAVQQIGAPLELYDRPANLFVAGFIGSPGMNMLDGTMVSDNGTSLVRLTNGTTIALGQAVDLPEGTSVTLGIRPEHVAIRPVTGGVAASVELIEPTGLGIILHLTVHGLPFKIFTSDRALLAPGTNLTVGFPAERLHLFGPDGRRIALATPDGSMPLSLTAS</sequence>
<keyword evidence="4" id="KW-1003">Cell membrane</keyword>
<evidence type="ECO:0000313" key="8">
    <source>
        <dbReference type="EMBL" id="MCD7107707.1"/>
    </source>
</evidence>
<name>A0A9X1NM94_9HYPH</name>
<dbReference type="EMBL" id="JAJOZR010000001">
    <property type="protein sequence ID" value="MCD7107707.1"/>
    <property type="molecule type" value="Genomic_DNA"/>
</dbReference>
<comment type="similarity">
    <text evidence="2">Belongs to the ABC transporter superfamily.</text>
</comment>
<dbReference type="GO" id="GO:0016887">
    <property type="term" value="F:ATP hydrolysis activity"/>
    <property type="evidence" value="ECO:0007669"/>
    <property type="project" value="InterPro"/>
</dbReference>
<evidence type="ECO:0000256" key="6">
    <source>
        <dbReference type="ARBA" id="ARBA00022840"/>
    </source>
</evidence>
<dbReference type="InterPro" id="IPR027417">
    <property type="entry name" value="P-loop_NTPase"/>
</dbReference>
<keyword evidence="4" id="KW-0472">Membrane</keyword>
<keyword evidence="3" id="KW-0813">Transport</keyword>